<proteinExistence type="predicted"/>
<name>A0A0L0H6I9_SPIPD</name>
<feature type="region of interest" description="Disordered" evidence="1">
    <location>
        <begin position="1400"/>
        <end position="1447"/>
    </location>
</feature>
<feature type="compositionally biased region" description="Low complexity" evidence="1">
    <location>
        <begin position="1009"/>
        <end position="1035"/>
    </location>
</feature>
<accession>A0A0L0H6I9</accession>
<keyword evidence="4" id="KW-1185">Reference proteome</keyword>
<sequence>MVEPSSCAFGKSDTDSNIMPSLTNSLSSAFVLKPFPAASKTVLTYQHFRVEMHSDDAKDKVFLAIVKALLRQGNRPCTPKELSNLILRHKLTTLGGATPYATVSSRISQHFKRATELSRPPLLGRRSLDERNSRRLVYYVDQVGVPVKPLDELAHSESDESMDVGDHLSDSFVSSLASSPVLAPGSIDILSGAHGDTGISSSLKEGAGGGADGPATPLRVSTRVKRRRSPYSPPDDQQSKRSRSASLASAVTPIVSPSSGTGTDDMDKPVILVEDVELVDLSTPAASRRSSVVDASVPEVGANIEPDSIKNEDPTTDSEQDFHEDMMKVDGEYGSGRSYQPARLIPSTPSTYRQRVSSDEFLLKPITSPQIPSFQSSLPSKLSPSRPHLGFEPADHTIPSPFFDPEVDPLGVEAHESRAGPKAENYSDLRMFDVGIHEELDYHEFHHPEDMSVSELDLLLREDEGSWGVLGGVTPGQSPRKRPAESLAPTPTRMRDSVVTQRQDAGSESVQVAKKRKVQPACEGSVNDTGLKNDKSGEGDGDASGQSTKRPPVTAESHASTSVSQQSASTIPENKQDSSPRQNSTEQSRSDNVEDAATDHLSTTICNQAVSHTPSPPRTPRNDTPSDHSLPSRSHSALSVASYRCNGDTLELYEKAHDPISTRVSKIKSAPRMELVLRTLHVDSLGRAILKPPSDNEPDRKVGIRMRGYVRARELFEVAPSQDVSVPTSPEVKVEDEDGEDIDMEDESVWVAYTEEVRRRAVGPRTGDESAVVRIVGENAPGSETGHVLVVLKGSDVEGDGLVPVECGGVWIPTSEARRLATKLGVSAQFNELLDMGDESNNGEIEVLPSFSTLTSPKLPPLPSTPTRPSARSLPSPASTPIPSALSSKVPDASLGPAMLEDDMEVDEGHDFLVFEGDEEWSHDESSAVTGSEGPESNVVSNGAMEKLPVTIDHSTLELIAPVQPPPNSTLPLYMATIDGVLVYITWLTKGSDGSIAPTPAREISDPLESSPAGSEESGAATPPSAPAAPTSGPTSTPPPVPPPPGSSSAVPLLRRVDNNMVNATLLLHAGGLVTDKERSIVLSLERGRARCRKKGSGLYGTWIPLARARHLARSFCLENRLSLFLSDGFGRVVFGVDGVNGARGKAKLANDDASGSEGTPVAADGSGSSVDAGSEAGDSSFVDGAASNLTPAAAALAASKAAMLGLTSLPPNVVSGLASIGAGGGAAGIRGLMANRGRARGRPPLKHHPISGRGFMNVGRLGATLGSSPSYTPSGTGTNVSTTPTSSAMAATQAAIAALSKLGGNGPLTAATLASALAALNQVNQQNITAGKVTTPGSSPSTPTKPAYATGTSPSPATTTTATSSSTAPAASGIPTPASILAAFTNMLKNGFPGGWKPAGAPSINTSTTSTTSAPPSSASSSITFPSSLKVDPKPGVSSSPLSTTPVTTQGVVARALAAAGAGRGGGLSGTGLSNPVSIQTNALAGLPNLGNLGGTSFSLLPFTMQNSGNNLSLATSTTSTSATSSTGISIGGIDGPTPALPLLTPPTVPIIAIDDIDGGDANMPIASPAALAAAAAAAGVTLPVGVEYVEEEEEEEDEEEVEEVTEEQGEAEDENEGETAQGGGGKSRPGAKANGTTKIEQENESDESDEPDNQDNDADDDDDDSDIEIVKSSGGKSAPSRSGGKIRPRAAVPPTSRRAPSTSGKSRGGSTGMATRSTRSASTPNTKAPRRPPPAPKKGRVKSKSRRGATTIINHSNKHSTVVNNGDVGSEEGSDFEIDVVDGDGVDDFR</sequence>
<protein>
    <recommendedName>
        <fullName evidence="2">HTH APSES-type domain-containing protein</fullName>
    </recommendedName>
</protein>
<feature type="compositionally biased region" description="Low complexity" evidence="1">
    <location>
        <begin position="1438"/>
        <end position="1447"/>
    </location>
</feature>
<evidence type="ECO:0000256" key="1">
    <source>
        <dbReference type="SAM" id="MobiDB-lite"/>
    </source>
</evidence>
<feature type="compositionally biased region" description="Basic residues" evidence="1">
    <location>
        <begin position="1739"/>
        <end position="1749"/>
    </location>
</feature>
<feature type="compositionally biased region" description="Polar residues" evidence="1">
    <location>
        <begin position="1715"/>
        <end position="1728"/>
    </location>
</feature>
<dbReference type="eggNOG" id="ENOG502SAHT">
    <property type="taxonomic scope" value="Eukaryota"/>
</dbReference>
<feature type="region of interest" description="Disordered" evidence="1">
    <location>
        <begin position="852"/>
        <end position="896"/>
    </location>
</feature>
<dbReference type="PANTHER" id="PTHR24216">
    <property type="entry name" value="PAXILLIN-RELATED"/>
    <property type="match status" value="1"/>
</dbReference>
<dbReference type="PANTHER" id="PTHR24216:SF65">
    <property type="entry name" value="PAXILLIN-LIKE PROTEIN 1"/>
    <property type="match status" value="1"/>
</dbReference>
<dbReference type="GeneID" id="27690694"/>
<feature type="region of interest" description="Disordered" evidence="1">
    <location>
        <begin position="469"/>
        <end position="596"/>
    </location>
</feature>
<dbReference type="EMBL" id="KQ257465">
    <property type="protein sequence ID" value="KNC97085.1"/>
    <property type="molecule type" value="Genomic_DNA"/>
</dbReference>
<feature type="domain" description="HTH APSES-type" evidence="2">
    <location>
        <begin position="1028"/>
        <end position="1137"/>
    </location>
</feature>
<feature type="compositionally biased region" description="Low complexity" evidence="1">
    <location>
        <begin position="1402"/>
        <end position="1429"/>
    </location>
</feature>
<dbReference type="GO" id="GO:0003677">
    <property type="term" value="F:DNA binding"/>
    <property type="evidence" value="ECO:0007669"/>
    <property type="project" value="InterPro"/>
</dbReference>
<dbReference type="STRING" id="645134.A0A0L0H6I9"/>
<reference evidence="3 4" key="1">
    <citation type="submission" date="2009-08" db="EMBL/GenBank/DDBJ databases">
        <title>The Genome Sequence of Spizellomyces punctatus strain DAOM BR117.</title>
        <authorList>
            <consortium name="The Broad Institute Genome Sequencing Platform"/>
            <person name="Russ C."/>
            <person name="Cuomo C."/>
            <person name="Shea T."/>
            <person name="Young S.K."/>
            <person name="Zeng Q."/>
            <person name="Koehrsen M."/>
            <person name="Haas B."/>
            <person name="Borodovsky M."/>
            <person name="Guigo R."/>
            <person name="Alvarado L."/>
            <person name="Berlin A."/>
            <person name="Bochicchio J."/>
            <person name="Borenstein D."/>
            <person name="Chapman S."/>
            <person name="Chen Z."/>
            <person name="Engels R."/>
            <person name="Freedman E."/>
            <person name="Gellesch M."/>
            <person name="Goldberg J."/>
            <person name="Griggs A."/>
            <person name="Gujja S."/>
            <person name="Heiman D."/>
            <person name="Hepburn T."/>
            <person name="Howarth C."/>
            <person name="Jen D."/>
            <person name="Larson L."/>
            <person name="Lewis B."/>
            <person name="Mehta T."/>
            <person name="Park D."/>
            <person name="Pearson M."/>
            <person name="Roberts A."/>
            <person name="Saif S."/>
            <person name="Shenoy N."/>
            <person name="Sisk P."/>
            <person name="Stolte C."/>
            <person name="Sykes S."/>
            <person name="Thomson T."/>
            <person name="Walk T."/>
            <person name="White J."/>
            <person name="Yandava C."/>
            <person name="Burger G."/>
            <person name="Gray M.W."/>
            <person name="Holland P.W.H."/>
            <person name="King N."/>
            <person name="Lang F.B.F."/>
            <person name="Roger A.J."/>
            <person name="Ruiz-Trillo I."/>
            <person name="Lander E."/>
            <person name="Nusbaum C."/>
        </authorList>
    </citation>
    <scope>NUCLEOTIDE SEQUENCE [LARGE SCALE GENOMIC DNA]</scope>
    <source>
        <strain evidence="3 4">DAOM BR117</strain>
    </source>
</reference>
<feature type="region of interest" description="Disordered" evidence="1">
    <location>
        <begin position="996"/>
        <end position="1052"/>
    </location>
</feature>
<feature type="region of interest" description="Disordered" evidence="1">
    <location>
        <begin position="200"/>
        <end position="268"/>
    </location>
</feature>
<feature type="compositionally biased region" description="Acidic residues" evidence="1">
    <location>
        <begin position="1591"/>
        <end position="1619"/>
    </location>
</feature>
<feature type="compositionally biased region" description="Polar residues" evidence="1">
    <location>
        <begin position="571"/>
        <end position="587"/>
    </location>
</feature>
<evidence type="ECO:0000313" key="3">
    <source>
        <dbReference type="EMBL" id="KNC97085.1"/>
    </source>
</evidence>
<feature type="compositionally biased region" description="Low complexity" evidence="1">
    <location>
        <begin position="1162"/>
        <end position="1176"/>
    </location>
</feature>
<dbReference type="RefSeq" id="XP_016605125.1">
    <property type="nucleotide sequence ID" value="XM_016755647.1"/>
</dbReference>
<dbReference type="OrthoDB" id="5597783at2759"/>
<dbReference type="Proteomes" id="UP000053201">
    <property type="component" value="Unassembled WGS sequence"/>
</dbReference>
<feature type="region of interest" description="Disordered" evidence="1">
    <location>
        <begin position="920"/>
        <end position="940"/>
    </location>
</feature>
<feature type="compositionally biased region" description="Low complexity" evidence="1">
    <location>
        <begin position="557"/>
        <end position="570"/>
    </location>
</feature>
<feature type="region of interest" description="Disordered" evidence="1">
    <location>
        <begin position="1331"/>
        <end position="1373"/>
    </location>
</feature>
<feature type="compositionally biased region" description="Polar residues" evidence="1">
    <location>
        <begin position="498"/>
        <end position="510"/>
    </location>
</feature>
<feature type="compositionally biased region" description="Pro residues" evidence="1">
    <location>
        <begin position="1036"/>
        <end position="1046"/>
    </location>
</feature>
<dbReference type="SUPFAM" id="SSF54616">
    <property type="entry name" value="DNA-binding domain of Mlu1-box binding protein MBP1"/>
    <property type="match status" value="1"/>
</dbReference>
<feature type="region of interest" description="Disordered" evidence="1">
    <location>
        <begin position="1267"/>
        <end position="1286"/>
    </location>
</feature>
<feature type="compositionally biased region" description="Low complexity" evidence="1">
    <location>
        <begin position="1335"/>
        <end position="1373"/>
    </location>
</feature>
<dbReference type="InterPro" id="IPR003163">
    <property type="entry name" value="Tscrpt_reg_HTH_APSES-type"/>
</dbReference>
<dbReference type="Gene3D" id="3.10.260.10">
    <property type="entry name" value="Transcription regulator HTH, APSES-type DNA-binding domain"/>
    <property type="match status" value="1"/>
</dbReference>
<dbReference type="InterPro" id="IPR057511">
    <property type="entry name" value="WH_GDS1"/>
</dbReference>
<dbReference type="VEuPathDB" id="FungiDB:SPPG_07480"/>
<feature type="region of interest" description="Disordered" evidence="1">
    <location>
        <begin position="608"/>
        <end position="640"/>
    </location>
</feature>
<evidence type="ECO:0000259" key="2">
    <source>
        <dbReference type="PROSITE" id="PS51299"/>
    </source>
</evidence>
<dbReference type="InParanoid" id="A0A0L0H6I9"/>
<feature type="compositionally biased region" description="Polar residues" evidence="1">
    <location>
        <begin position="1753"/>
        <end position="1766"/>
    </location>
</feature>
<feature type="compositionally biased region" description="Polar residues" evidence="1">
    <location>
        <begin position="627"/>
        <end position="639"/>
    </location>
</feature>
<feature type="compositionally biased region" description="Acidic residues" evidence="1">
    <location>
        <begin position="1644"/>
        <end position="1669"/>
    </location>
</feature>
<feature type="region of interest" description="Disordered" evidence="1">
    <location>
        <begin position="1591"/>
        <end position="1792"/>
    </location>
</feature>
<feature type="region of interest" description="Disordered" evidence="1">
    <location>
        <begin position="1146"/>
        <end position="1176"/>
    </location>
</feature>
<dbReference type="PROSITE" id="PS51299">
    <property type="entry name" value="HTH_APSES"/>
    <property type="match status" value="1"/>
</dbReference>
<evidence type="ECO:0000313" key="4">
    <source>
        <dbReference type="Proteomes" id="UP000053201"/>
    </source>
</evidence>
<feature type="compositionally biased region" description="Low complexity" evidence="1">
    <location>
        <begin position="867"/>
        <end position="881"/>
    </location>
</feature>
<dbReference type="Pfam" id="PF25318">
    <property type="entry name" value="WHD_GDS1"/>
    <property type="match status" value="1"/>
</dbReference>
<feature type="compositionally biased region" description="Acidic residues" evidence="1">
    <location>
        <begin position="1771"/>
        <end position="1792"/>
    </location>
</feature>
<gene>
    <name evidence="3" type="ORF">SPPG_07480</name>
</gene>
<dbReference type="OMA" id="YESLQIW"/>
<dbReference type="InterPro" id="IPR036887">
    <property type="entry name" value="HTH_APSES_sf"/>
</dbReference>
<organism evidence="3 4">
    <name type="scientific">Spizellomyces punctatus (strain DAOM BR117)</name>
    <dbReference type="NCBI Taxonomy" id="645134"/>
    <lineage>
        <taxon>Eukaryota</taxon>
        <taxon>Fungi</taxon>
        <taxon>Fungi incertae sedis</taxon>
        <taxon>Chytridiomycota</taxon>
        <taxon>Chytridiomycota incertae sedis</taxon>
        <taxon>Chytridiomycetes</taxon>
        <taxon>Spizellomycetales</taxon>
        <taxon>Spizellomycetaceae</taxon>
        <taxon>Spizellomyces</taxon>
    </lineage>
</organism>